<dbReference type="PANTHER" id="PTHR35007">
    <property type="entry name" value="INTEGRAL MEMBRANE PROTEIN-RELATED"/>
    <property type="match status" value="1"/>
</dbReference>
<protein>
    <submittedName>
        <fullName evidence="8">Pilus assembly protein TadB</fullName>
    </submittedName>
</protein>
<reference evidence="8 9" key="1">
    <citation type="submission" date="2019-08" db="EMBL/GenBank/DDBJ databases">
        <authorList>
            <person name="Dong K."/>
        </authorList>
    </citation>
    <scope>NUCLEOTIDE SEQUENCE [LARGE SCALE GENOMIC DNA]</scope>
    <source>
        <strain evidence="8 9">M4-8</strain>
    </source>
</reference>
<keyword evidence="9" id="KW-1185">Reference proteome</keyword>
<proteinExistence type="predicted"/>
<keyword evidence="2" id="KW-1003">Cell membrane</keyword>
<gene>
    <name evidence="8" type="ORF">FVP60_12345</name>
</gene>
<keyword evidence="5 6" id="KW-0472">Membrane</keyword>
<organism evidence="8 9">
    <name type="scientific">Microbacterium mitrae</name>
    <dbReference type="NCBI Taxonomy" id="664640"/>
    <lineage>
        <taxon>Bacteria</taxon>
        <taxon>Bacillati</taxon>
        <taxon>Actinomycetota</taxon>
        <taxon>Actinomycetes</taxon>
        <taxon>Micrococcales</taxon>
        <taxon>Microbacteriaceae</taxon>
        <taxon>Microbacterium</taxon>
    </lineage>
</organism>
<feature type="transmembrane region" description="Helical" evidence="6">
    <location>
        <begin position="122"/>
        <end position="144"/>
    </location>
</feature>
<keyword evidence="4 6" id="KW-1133">Transmembrane helix</keyword>
<evidence type="ECO:0000259" key="7">
    <source>
        <dbReference type="Pfam" id="PF00482"/>
    </source>
</evidence>
<dbReference type="InterPro" id="IPR018076">
    <property type="entry name" value="T2SS_GspF_dom"/>
</dbReference>
<evidence type="ECO:0000313" key="9">
    <source>
        <dbReference type="Proteomes" id="UP000321196"/>
    </source>
</evidence>
<feature type="transmembrane region" description="Helical" evidence="6">
    <location>
        <begin position="150"/>
        <end position="168"/>
    </location>
</feature>
<evidence type="ECO:0000313" key="8">
    <source>
        <dbReference type="EMBL" id="TXK03064.1"/>
    </source>
</evidence>
<feature type="transmembrane region" description="Helical" evidence="6">
    <location>
        <begin position="265"/>
        <end position="287"/>
    </location>
</feature>
<dbReference type="Pfam" id="PF00482">
    <property type="entry name" value="T2SSF"/>
    <property type="match status" value="1"/>
</dbReference>
<keyword evidence="3 6" id="KW-0812">Transmembrane</keyword>
<comment type="caution">
    <text evidence="8">The sequence shown here is derived from an EMBL/GenBank/DDBJ whole genome shotgun (WGS) entry which is preliminary data.</text>
</comment>
<evidence type="ECO:0000256" key="1">
    <source>
        <dbReference type="ARBA" id="ARBA00004651"/>
    </source>
</evidence>
<feature type="domain" description="Type II secretion system protein GspF" evidence="7">
    <location>
        <begin position="16"/>
        <end position="135"/>
    </location>
</feature>
<dbReference type="EMBL" id="VRSW01000005">
    <property type="protein sequence ID" value="TXK03064.1"/>
    <property type="molecule type" value="Genomic_DNA"/>
</dbReference>
<accession>A0A5C8HM73</accession>
<dbReference type="Proteomes" id="UP000321196">
    <property type="component" value="Unassembled WGS sequence"/>
</dbReference>
<evidence type="ECO:0000256" key="3">
    <source>
        <dbReference type="ARBA" id="ARBA00022692"/>
    </source>
</evidence>
<dbReference type="PANTHER" id="PTHR35007:SF4">
    <property type="entry name" value="CONSERVED TRANSMEMBRANE PROTEIN-RELATED"/>
    <property type="match status" value="1"/>
</dbReference>
<evidence type="ECO:0000256" key="6">
    <source>
        <dbReference type="SAM" id="Phobius"/>
    </source>
</evidence>
<dbReference type="OrthoDB" id="3267562at2"/>
<evidence type="ECO:0000256" key="4">
    <source>
        <dbReference type="ARBA" id="ARBA00022989"/>
    </source>
</evidence>
<sequence>MRHESDAADVAAITLRIAVLLESGAIPERVFGYLAEANDGDHIGVWASRVHTRIQAGVTVADAVEAEGGSWVWVACAWRIAVAVGAPVSPALRSMVGVANDSRAASDDVRIALAEPAATARLMMWLPAVSVIMGVALGFNSLAVLTTNPIGIGCLVLGVGLIILARWWTRRIVAAASPVSVVPGLRAELMAIALAGGSSPARARQLVDDVELGNGDDSAEIEQILRLSVIAGVPAVDLLRASATAMVGQVRAAGRLRAARLATRLLLPLGVCTLPAFFLLGVAPMMLSVITSTEVPL</sequence>
<evidence type="ECO:0000256" key="2">
    <source>
        <dbReference type="ARBA" id="ARBA00022475"/>
    </source>
</evidence>
<dbReference type="GO" id="GO:0005886">
    <property type="term" value="C:plasma membrane"/>
    <property type="evidence" value="ECO:0007669"/>
    <property type="project" value="UniProtKB-SubCell"/>
</dbReference>
<evidence type="ECO:0000256" key="5">
    <source>
        <dbReference type="ARBA" id="ARBA00023136"/>
    </source>
</evidence>
<dbReference type="AlphaFoldDB" id="A0A5C8HM73"/>
<dbReference type="RefSeq" id="WP_147826589.1">
    <property type="nucleotide sequence ID" value="NZ_BAAARG010000004.1"/>
</dbReference>
<name>A0A5C8HM73_9MICO</name>
<comment type="subcellular location">
    <subcellularLocation>
        <location evidence="1">Cell membrane</location>
        <topology evidence="1">Multi-pass membrane protein</topology>
    </subcellularLocation>
</comment>